<evidence type="ECO:0000313" key="2">
    <source>
        <dbReference type="Proteomes" id="UP000010483"/>
    </source>
</evidence>
<dbReference type="KEGG" id="csn:Cyast_0752"/>
<dbReference type="InterPro" id="IPR042186">
    <property type="entry name" value="FimD_plug_dom"/>
</dbReference>
<dbReference type="GO" id="GO:0009297">
    <property type="term" value="P:pilus assembly"/>
    <property type="evidence" value="ECO:0007669"/>
    <property type="project" value="InterPro"/>
</dbReference>
<dbReference type="BioCyc" id="CSTA292563:G1353-757-MONOMER"/>
<dbReference type="Gene3D" id="2.60.40.3110">
    <property type="match status" value="1"/>
</dbReference>
<dbReference type="PANTHER" id="PTHR30451">
    <property type="entry name" value="OUTER MEMBRANE USHER PROTEIN"/>
    <property type="match status" value="1"/>
</dbReference>
<reference evidence="2" key="1">
    <citation type="journal article" date="2013" name="Proc. Natl. Acad. Sci. U.S.A.">
        <title>Improving the coverage of the cyanobacterial phylum using diversity-driven genome sequencing.</title>
        <authorList>
            <person name="Shih P.M."/>
            <person name="Wu D."/>
            <person name="Latifi A."/>
            <person name="Axen S.D."/>
            <person name="Fewer D.P."/>
            <person name="Talla E."/>
            <person name="Calteau A."/>
            <person name="Cai F."/>
            <person name="Tandeau de Marsac N."/>
            <person name="Rippka R."/>
            <person name="Herdman M."/>
            <person name="Sivonen K."/>
            <person name="Coursin T."/>
            <person name="Laurent T."/>
            <person name="Goodwin L."/>
            <person name="Nolan M."/>
            <person name="Davenport K.W."/>
            <person name="Han C.S."/>
            <person name="Rubin E.M."/>
            <person name="Eisen J.A."/>
            <person name="Woyke T."/>
            <person name="Gugger M."/>
            <person name="Kerfeld C.A."/>
        </authorList>
    </citation>
    <scope>NUCLEOTIDE SEQUENCE [LARGE SCALE GENOMIC DNA]</scope>
    <source>
        <strain evidence="2">ATCC 29140 / PCC 7202</strain>
    </source>
</reference>
<dbReference type="InterPro" id="IPR000015">
    <property type="entry name" value="Fimb_usher"/>
</dbReference>
<dbReference type="EMBL" id="CP003940">
    <property type="protein sequence ID" value="AFZ46725.1"/>
    <property type="molecule type" value="Genomic_DNA"/>
</dbReference>
<dbReference type="Gene3D" id="2.60.40.2610">
    <property type="entry name" value="Outer membrane usher protein FimD, plug domain"/>
    <property type="match status" value="1"/>
</dbReference>
<dbReference type="AlphaFoldDB" id="K9YK14"/>
<dbReference type="eggNOG" id="COG3188">
    <property type="taxonomic scope" value="Bacteria"/>
</dbReference>
<keyword evidence="2" id="KW-1185">Reference proteome</keyword>
<sequence>MFVNLPPHHIITIPGYDLVAQDTETNGDRPNNINQNTDELFERIFNRPRPTGLQRIIVPLFINDQAQGEIVVFVALGDDNNVEVIASTLLNRLEQFVRPDVQETLQDLVADSGNLTLSGIQSTGIEGFFDGRSLQLRLEIPPNLRKTIVYGSGNQTLPPGAENAIRPAPLSGFVNLRGRQSYLWSGSGNLGREPFGLGIDGALNYRGWVLEASGTYSEGATPSFVRSDIRLVRDDPNNGIRYVMGDLFSFNRGYQSFVPMGGIAMVRNFSLQPSLITVPTGQFEFFLERPSTVEIFVNGLLRQTLELPAGNQDIRNFALNTGLNNITLQITDDLGQVQNLSFSAPLASDLLAVGLSQFGVGVGVPSFSEEGTRRYDTSRPIATGFYRQGIAPNLTLGAYFQGADVQQLFGSEGILATNLGNFGWDVALSNNPVGVDHAFRLRYQYLPLTTGGRRAPNFGFNVEYQGPFFQRFGNLSIGNPDNVFSDSINTVAWNFGLNYGQRLAPNLGVNFNVGYQVGSLDNPDAYRGAIGLNTRLSSNMSLNLTLSHRRQQSGEDDTQLRVNLLQSGRNQSISARNTLTTEGEGTTEVRWNRRNPNTFNSINSNLTLNLNPQPRSFGSRLGLDYRNFVGSLNFAHTYDQSQQRSNLNFDTAFVFADGRFGWTRPVTDSFVIIARNDNFANQSILVNPSTRGHIAEAGIFGPAVVPTLSSYSLSNIRIDAPDLPLGFDLGESAFTLFPSYKSGTAIVVGTDATVFIRGTLLDGEGNPISLQAGEVVSLSDPNFEPLTLFTNQVGRFALMGLTPGSYRINLFTSPPLSTEFTIPAGETGIYDLGTINLN</sequence>
<accession>K9YK14</accession>
<protein>
    <submittedName>
        <fullName evidence="1">Fimbrial biogenesis outer membrane usher protein</fullName>
    </submittedName>
</protein>
<organism evidence="1 2">
    <name type="scientific">Cyanobacterium stanieri (strain ATCC 29140 / PCC 7202)</name>
    <dbReference type="NCBI Taxonomy" id="292563"/>
    <lineage>
        <taxon>Bacteria</taxon>
        <taxon>Bacillati</taxon>
        <taxon>Cyanobacteriota</taxon>
        <taxon>Cyanophyceae</taxon>
        <taxon>Oscillatoriophycideae</taxon>
        <taxon>Chroococcales</taxon>
        <taxon>Geminocystaceae</taxon>
        <taxon>Cyanobacterium</taxon>
    </lineage>
</organism>
<dbReference type="GO" id="GO:0016020">
    <property type="term" value="C:membrane"/>
    <property type="evidence" value="ECO:0007669"/>
    <property type="project" value="InterPro"/>
</dbReference>
<proteinExistence type="predicted"/>
<dbReference type="Proteomes" id="UP000010483">
    <property type="component" value="Chromosome"/>
</dbReference>
<dbReference type="HOGENOM" id="CLU_018476_0_0_3"/>
<dbReference type="PANTHER" id="PTHR30451:SF5">
    <property type="entry name" value="SLR0019 PROTEIN"/>
    <property type="match status" value="1"/>
</dbReference>
<dbReference type="Pfam" id="PF00577">
    <property type="entry name" value="Usher"/>
    <property type="match status" value="1"/>
</dbReference>
<name>K9YK14_CYASC</name>
<evidence type="ECO:0000313" key="1">
    <source>
        <dbReference type="EMBL" id="AFZ46725.1"/>
    </source>
</evidence>
<dbReference type="GO" id="GO:0015473">
    <property type="term" value="F:fimbrial usher porin activity"/>
    <property type="evidence" value="ECO:0007669"/>
    <property type="project" value="InterPro"/>
</dbReference>
<dbReference type="STRING" id="292563.Cyast_0752"/>
<gene>
    <name evidence="1" type="ordered locus">Cyast_0752</name>
</gene>